<evidence type="ECO:0000313" key="2">
    <source>
        <dbReference type="Ensembl" id="ENSPTEP00000010764.1"/>
    </source>
</evidence>
<evidence type="ECO:0000256" key="1">
    <source>
        <dbReference type="SAM" id="MobiDB-lite"/>
    </source>
</evidence>
<dbReference type="Proteomes" id="UP000694416">
    <property type="component" value="Unplaced"/>
</dbReference>
<dbReference type="Ensembl" id="ENSPTET00000016273.1">
    <property type="protein sequence ID" value="ENSPTEP00000010764.1"/>
    <property type="gene ID" value="ENSPTEG00000012146.1"/>
</dbReference>
<name>A0A8C9GZ12_9PRIM</name>
<reference evidence="2" key="1">
    <citation type="submission" date="2025-08" db="UniProtKB">
        <authorList>
            <consortium name="Ensembl"/>
        </authorList>
    </citation>
    <scope>IDENTIFICATION</scope>
</reference>
<dbReference type="AlphaFoldDB" id="A0A8C9GZ12"/>
<sequence>MSPVGHVHGHQERRRGHKDQLQGPQPDVGDGEVVIVAHILAAGLQGVADKVGLLISPHLLCSHNEDHNAKNEEDGEPDLSDAGGVFVHAPQDRLQRAPIHLLLRAVCSGKDECTQHRNH</sequence>
<feature type="compositionally biased region" description="Basic residues" evidence="1">
    <location>
        <begin position="7"/>
        <end position="17"/>
    </location>
</feature>
<reference evidence="2" key="2">
    <citation type="submission" date="2025-09" db="UniProtKB">
        <authorList>
            <consortium name="Ensembl"/>
        </authorList>
    </citation>
    <scope>IDENTIFICATION</scope>
</reference>
<protein>
    <submittedName>
        <fullName evidence="2">Uncharacterized protein</fullName>
    </submittedName>
</protein>
<accession>A0A8C9GZ12</accession>
<proteinExistence type="predicted"/>
<feature type="region of interest" description="Disordered" evidence="1">
    <location>
        <begin position="1"/>
        <end position="28"/>
    </location>
</feature>
<feature type="region of interest" description="Disordered" evidence="1">
    <location>
        <begin position="64"/>
        <end position="84"/>
    </location>
</feature>
<keyword evidence="3" id="KW-1185">Reference proteome</keyword>
<evidence type="ECO:0000313" key="3">
    <source>
        <dbReference type="Proteomes" id="UP000694416"/>
    </source>
</evidence>
<organism evidence="2 3">
    <name type="scientific">Piliocolobus tephrosceles</name>
    <name type="common">Ugandan red Colobus</name>
    <dbReference type="NCBI Taxonomy" id="591936"/>
    <lineage>
        <taxon>Eukaryota</taxon>
        <taxon>Metazoa</taxon>
        <taxon>Chordata</taxon>
        <taxon>Craniata</taxon>
        <taxon>Vertebrata</taxon>
        <taxon>Euteleostomi</taxon>
        <taxon>Mammalia</taxon>
        <taxon>Eutheria</taxon>
        <taxon>Euarchontoglires</taxon>
        <taxon>Primates</taxon>
        <taxon>Haplorrhini</taxon>
        <taxon>Catarrhini</taxon>
        <taxon>Cercopithecidae</taxon>
        <taxon>Colobinae</taxon>
        <taxon>Piliocolobus</taxon>
    </lineage>
</organism>